<name>D8Q2C2_SCHCM</name>
<organism evidence="2">
    <name type="scientific">Schizophyllum commune (strain H4-8 / FGSC 9210)</name>
    <name type="common">Split gill fungus</name>
    <dbReference type="NCBI Taxonomy" id="578458"/>
    <lineage>
        <taxon>Eukaryota</taxon>
        <taxon>Fungi</taxon>
        <taxon>Dikarya</taxon>
        <taxon>Basidiomycota</taxon>
        <taxon>Agaricomycotina</taxon>
        <taxon>Agaricomycetes</taxon>
        <taxon>Agaricomycetidae</taxon>
        <taxon>Agaricales</taxon>
        <taxon>Schizophyllaceae</taxon>
        <taxon>Schizophyllum</taxon>
    </lineage>
</organism>
<gene>
    <name evidence="1" type="ORF">SCHCODRAFT_234525</name>
</gene>
<proteinExistence type="predicted"/>
<dbReference type="KEGG" id="scm:SCHCO_01287461"/>
<keyword evidence="2" id="KW-1185">Reference proteome</keyword>
<accession>D8Q2C2</accession>
<dbReference type="OrthoDB" id="10282115at2759"/>
<dbReference type="EMBL" id="GL377305">
    <property type="protein sequence ID" value="EFI98657.1"/>
    <property type="molecule type" value="Genomic_DNA"/>
</dbReference>
<dbReference type="Proteomes" id="UP000007431">
    <property type="component" value="Unassembled WGS sequence"/>
</dbReference>
<evidence type="ECO:0000313" key="1">
    <source>
        <dbReference type="EMBL" id="EFI98657.1"/>
    </source>
</evidence>
<dbReference type="HOGENOM" id="CLU_787914_0_0_1"/>
<sequence>MHADNSQHLRPLLPRPPADDAVHLYHPYPTAMVQCGGSMHWQGAGPSTELPVDEPMDIVQEWSTLPAPASQEWSSLPPPASATKETLAEVFSSRHPLDVPIDAPQNLIIYLALNVNGLWSEGDHGQREELNSGGILDCKLTEYAIQELLRRNTLDMRVIAIFALVLERIVMPKMKAAGLSTSFHSTGTMPWVQPSDQALVCTKTRLAQSVATESSPFVPRPMKHNRKALYANIQTDYREYDRDTYWLDLPPTHLSPDYALERAPTLQDPTAHLRDPATRIYDPMPGLLNAGLHRLVYGPYLRQTRGMEYTRPLEWLVHRCICKLHLTVAQMEVLPQHIKESDVLEMITRMGL</sequence>
<evidence type="ECO:0000313" key="2">
    <source>
        <dbReference type="Proteomes" id="UP000007431"/>
    </source>
</evidence>
<dbReference type="AlphaFoldDB" id="D8Q2C2"/>
<dbReference type="InParanoid" id="D8Q2C2"/>
<protein>
    <submittedName>
        <fullName evidence="1">Uncharacterized protein</fullName>
    </submittedName>
</protein>
<dbReference type="RefSeq" id="XP_003033560.1">
    <property type="nucleotide sequence ID" value="XM_003033514.1"/>
</dbReference>
<reference evidence="1 2" key="1">
    <citation type="journal article" date="2010" name="Nat. Biotechnol.">
        <title>Genome sequence of the model mushroom Schizophyllum commune.</title>
        <authorList>
            <person name="Ohm R.A."/>
            <person name="de Jong J.F."/>
            <person name="Lugones L.G."/>
            <person name="Aerts A."/>
            <person name="Kothe E."/>
            <person name="Stajich J.E."/>
            <person name="de Vries R.P."/>
            <person name="Record E."/>
            <person name="Levasseur A."/>
            <person name="Baker S.E."/>
            <person name="Bartholomew K.A."/>
            <person name="Coutinho P.M."/>
            <person name="Erdmann S."/>
            <person name="Fowler T.J."/>
            <person name="Gathman A.C."/>
            <person name="Lombard V."/>
            <person name="Henrissat B."/>
            <person name="Knabe N."/>
            <person name="Kuees U."/>
            <person name="Lilly W.W."/>
            <person name="Lindquist E."/>
            <person name="Lucas S."/>
            <person name="Magnuson J.K."/>
            <person name="Piumi F."/>
            <person name="Raudaskoski M."/>
            <person name="Salamov A."/>
            <person name="Schmutz J."/>
            <person name="Schwarze F.W.M.R."/>
            <person name="vanKuyk P.A."/>
            <person name="Horton J.S."/>
            <person name="Grigoriev I.V."/>
            <person name="Woesten H.A.B."/>
        </authorList>
    </citation>
    <scope>NUCLEOTIDE SEQUENCE [LARGE SCALE GENOMIC DNA]</scope>
    <source>
        <strain evidence="2">H4-8 / FGSC 9210</strain>
    </source>
</reference>
<dbReference type="GeneID" id="9592813"/>
<dbReference type="VEuPathDB" id="FungiDB:SCHCODRAFT_01287461"/>